<gene>
    <name evidence="2" type="ORF">CJ255_10815</name>
</gene>
<dbReference type="Pfam" id="PF01402">
    <property type="entry name" value="RHH_1"/>
    <property type="match status" value="1"/>
</dbReference>
<evidence type="ECO:0000313" key="2">
    <source>
        <dbReference type="EMBL" id="PDW03069.1"/>
    </source>
</evidence>
<accession>A0A2A6RJK2</accession>
<sequence>MKTRGKSRKAVKRVDKESVRASISFPIEDYEKLEQAAVDKRVSLAWVVREAVREYLASTFSHSSKE</sequence>
<dbReference type="GO" id="GO:0006355">
    <property type="term" value="P:regulation of DNA-templated transcription"/>
    <property type="evidence" value="ECO:0007669"/>
    <property type="project" value="InterPro"/>
</dbReference>
<dbReference type="RefSeq" id="WP_097644117.1">
    <property type="nucleotide sequence ID" value="NZ_NQWI01000042.1"/>
</dbReference>
<dbReference type="Proteomes" id="UP000220527">
    <property type="component" value="Unassembled WGS sequence"/>
</dbReference>
<organism evidence="2 3">
    <name type="scientific">Candidatus Viridilinea mediisalina</name>
    <dbReference type="NCBI Taxonomy" id="2024553"/>
    <lineage>
        <taxon>Bacteria</taxon>
        <taxon>Bacillati</taxon>
        <taxon>Chloroflexota</taxon>
        <taxon>Chloroflexia</taxon>
        <taxon>Chloroflexales</taxon>
        <taxon>Chloroflexineae</taxon>
        <taxon>Oscillochloridaceae</taxon>
        <taxon>Candidatus Viridilinea</taxon>
    </lineage>
</organism>
<dbReference type="InterPro" id="IPR002145">
    <property type="entry name" value="CopG"/>
</dbReference>
<protein>
    <recommendedName>
        <fullName evidence="1">Ribbon-helix-helix protein CopG domain-containing protein</fullName>
    </recommendedName>
</protein>
<comment type="caution">
    <text evidence="2">The sequence shown here is derived from an EMBL/GenBank/DDBJ whole genome shotgun (WGS) entry which is preliminary data.</text>
</comment>
<dbReference type="OrthoDB" id="5959815at2"/>
<name>A0A2A6RJK2_9CHLR</name>
<feature type="domain" description="Ribbon-helix-helix protein CopG" evidence="1">
    <location>
        <begin position="22"/>
        <end position="57"/>
    </location>
</feature>
<reference evidence="3" key="1">
    <citation type="submission" date="2017-08" db="EMBL/GenBank/DDBJ databases">
        <authorList>
            <person name="Grouzdev D.S."/>
            <person name="Gaisin V.A."/>
            <person name="Rysina M.S."/>
            <person name="Gorlenko V.M."/>
        </authorList>
    </citation>
    <scope>NUCLEOTIDE SEQUENCE [LARGE SCALE GENOMIC DNA]</scope>
    <source>
        <strain evidence="3">Kir15-3F</strain>
    </source>
</reference>
<evidence type="ECO:0000313" key="3">
    <source>
        <dbReference type="Proteomes" id="UP000220527"/>
    </source>
</evidence>
<proteinExistence type="predicted"/>
<keyword evidence="3" id="KW-1185">Reference proteome</keyword>
<dbReference type="AlphaFoldDB" id="A0A2A6RJK2"/>
<dbReference type="EMBL" id="NQWI01000042">
    <property type="protein sequence ID" value="PDW03069.1"/>
    <property type="molecule type" value="Genomic_DNA"/>
</dbReference>
<evidence type="ECO:0000259" key="1">
    <source>
        <dbReference type="Pfam" id="PF01402"/>
    </source>
</evidence>